<gene>
    <name evidence="1" type="ORF">FB45DRAFT_741798</name>
</gene>
<organism evidence="1 2">
    <name type="scientific">Roridomyces roridus</name>
    <dbReference type="NCBI Taxonomy" id="1738132"/>
    <lineage>
        <taxon>Eukaryota</taxon>
        <taxon>Fungi</taxon>
        <taxon>Dikarya</taxon>
        <taxon>Basidiomycota</taxon>
        <taxon>Agaricomycotina</taxon>
        <taxon>Agaricomycetes</taxon>
        <taxon>Agaricomycetidae</taxon>
        <taxon>Agaricales</taxon>
        <taxon>Marasmiineae</taxon>
        <taxon>Mycenaceae</taxon>
        <taxon>Roridomyces</taxon>
    </lineage>
</organism>
<keyword evidence="2" id="KW-1185">Reference proteome</keyword>
<sequence>MWKNAEYAELFRREVRVWPETFDALVAKIKDHPVFGNNSNNAQAPVSTQLAVALYRFGHYGNAASQLSISYWAGVSLGSVPLYTARVMTAILGVGLLKEYVRMPNEEEKEKAKEAVIRMSGCKEWGGGWCMVDGTLIPIYARPNWYGVSYFDRKMNYSMSLQVSNTCLSPYPLTS</sequence>
<dbReference type="EMBL" id="JARKIF010000006">
    <property type="protein sequence ID" value="KAJ7637025.1"/>
    <property type="molecule type" value="Genomic_DNA"/>
</dbReference>
<dbReference type="Proteomes" id="UP001221142">
    <property type="component" value="Unassembled WGS sequence"/>
</dbReference>
<accession>A0AAD7C2B2</accession>
<evidence type="ECO:0000313" key="1">
    <source>
        <dbReference type="EMBL" id="KAJ7637025.1"/>
    </source>
</evidence>
<protein>
    <submittedName>
        <fullName evidence="1">Uncharacterized protein</fullName>
    </submittedName>
</protein>
<proteinExistence type="predicted"/>
<dbReference type="AlphaFoldDB" id="A0AAD7C2B2"/>
<evidence type="ECO:0000313" key="2">
    <source>
        <dbReference type="Proteomes" id="UP001221142"/>
    </source>
</evidence>
<reference evidence="1" key="1">
    <citation type="submission" date="2023-03" db="EMBL/GenBank/DDBJ databases">
        <title>Massive genome expansion in bonnet fungi (Mycena s.s.) driven by repeated elements and novel gene families across ecological guilds.</title>
        <authorList>
            <consortium name="Lawrence Berkeley National Laboratory"/>
            <person name="Harder C.B."/>
            <person name="Miyauchi S."/>
            <person name="Viragh M."/>
            <person name="Kuo A."/>
            <person name="Thoen E."/>
            <person name="Andreopoulos B."/>
            <person name="Lu D."/>
            <person name="Skrede I."/>
            <person name="Drula E."/>
            <person name="Henrissat B."/>
            <person name="Morin E."/>
            <person name="Kohler A."/>
            <person name="Barry K."/>
            <person name="LaButti K."/>
            <person name="Morin E."/>
            <person name="Salamov A."/>
            <person name="Lipzen A."/>
            <person name="Mereny Z."/>
            <person name="Hegedus B."/>
            <person name="Baldrian P."/>
            <person name="Stursova M."/>
            <person name="Weitz H."/>
            <person name="Taylor A."/>
            <person name="Grigoriev I.V."/>
            <person name="Nagy L.G."/>
            <person name="Martin F."/>
            <person name="Kauserud H."/>
        </authorList>
    </citation>
    <scope>NUCLEOTIDE SEQUENCE</scope>
    <source>
        <strain evidence="1">9284</strain>
    </source>
</reference>
<name>A0AAD7C2B2_9AGAR</name>
<comment type="caution">
    <text evidence="1">The sequence shown here is derived from an EMBL/GenBank/DDBJ whole genome shotgun (WGS) entry which is preliminary data.</text>
</comment>